<comment type="catalytic activity">
    <reaction evidence="8">
        <text>L-seryl-[protein] + ATP = O-phospho-L-seryl-[protein] + ADP + H(+)</text>
        <dbReference type="Rhea" id="RHEA:17989"/>
        <dbReference type="Rhea" id="RHEA-COMP:9863"/>
        <dbReference type="Rhea" id="RHEA-COMP:11604"/>
        <dbReference type="ChEBI" id="CHEBI:15378"/>
        <dbReference type="ChEBI" id="CHEBI:29999"/>
        <dbReference type="ChEBI" id="CHEBI:30616"/>
        <dbReference type="ChEBI" id="CHEBI:83421"/>
        <dbReference type="ChEBI" id="CHEBI:456216"/>
        <dbReference type="EC" id="2.7.12.1"/>
    </reaction>
</comment>
<evidence type="ECO:0000256" key="1">
    <source>
        <dbReference type="ARBA" id="ARBA00013203"/>
    </source>
</evidence>
<keyword evidence="14" id="KW-1185">Reference proteome</keyword>
<gene>
    <name evidence="13" type="ORF">Sjap_019873</name>
</gene>
<proteinExistence type="inferred from homology"/>
<dbReference type="InterPro" id="IPR011009">
    <property type="entry name" value="Kinase-like_dom_sf"/>
</dbReference>
<evidence type="ECO:0000256" key="4">
    <source>
        <dbReference type="ARBA" id="ARBA00022741"/>
    </source>
</evidence>
<dbReference type="SUPFAM" id="SSF56112">
    <property type="entry name" value="Protein kinase-like (PK-like)"/>
    <property type="match status" value="1"/>
</dbReference>
<dbReference type="InterPro" id="IPR000719">
    <property type="entry name" value="Prot_kinase_dom"/>
</dbReference>
<evidence type="ECO:0000256" key="8">
    <source>
        <dbReference type="ARBA" id="ARBA00049003"/>
    </source>
</evidence>
<evidence type="ECO:0000256" key="10">
    <source>
        <dbReference type="ARBA" id="ARBA00051680"/>
    </source>
</evidence>
<evidence type="ECO:0000256" key="5">
    <source>
        <dbReference type="ARBA" id="ARBA00022777"/>
    </source>
</evidence>
<accession>A0AAP0F0B2</accession>
<evidence type="ECO:0000256" key="3">
    <source>
        <dbReference type="ARBA" id="ARBA00022679"/>
    </source>
</evidence>
<comment type="caution">
    <text evidence="13">The sequence shown here is derived from an EMBL/GenBank/DDBJ whole genome shotgun (WGS) entry which is preliminary data.</text>
</comment>
<keyword evidence="6" id="KW-0067">ATP-binding</keyword>
<keyword evidence="3" id="KW-0808">Transferase</keyword>
<dbReference type="InterPro" id="IPR051175">
    <property type="entry name" value="CLK_kinases"/>
</dbReference>
<protein>
    <recommendedName>
        <fullName evidence="1">dual-specificity kinase</fullName>
        <ecNumber evidence="1">2.7.12.1</ecNumber>
    </recommendedName>
</protein>
<feature type="region of interest" description="Disordered" evidence="11">
    <location>
        <begin position="1"/>
        <end position="24"/>
    </location>
</feature>
<dbReference type="PROSITE" id="PS50011">
    <property type="entry name" value="PROTEIN_KINASE_DOM"/>
    <property type="match status" value="1"/>
</dbReference>
<keyword evidence="5" id="KW-0418">Kinase</keyword>
<dbReference type="FunFam" id="1.10.510.10:FF:000612">
    <property type="entry name" value="Serine/threonine-protein kinase AFC2"/>
    <property type="match status" value="1"/>
</dbReference>
<dbReference type="GO" id="GO:0005634">
    <property type="term" value="C:nucleus"/>
    <property type="evidence" value="ECO:0007669"/>
    <property type="project" value="TreeGrafter"/>
</dbReference>
<evidence type="ECO:0000256" key="2">
    <source>
        <dbReference type="ARBA" id="ARBA00022527"/>
    </source>
</evidence>
<evidence type="ECO:0000256" key="6">
    <source>
        <dbReference type="ARBA" id="ARBA00022840"/>
    </source>
</evidence>
<evidence type="ECO:0000256" key="7">
    <source>
        <dbReference type="ARBA" id="ARBA00037966"/>
    </source>
</evidence>
<comment type="similarity">
    <text evidence="7">Belongs to the protein kinase superfamily. CMGC Ser/Thr protein kinase family. Lammer subfamily.</text>
</comment>
<name>A0AAP0F0B2_9MAGN</name>
<comment type="catalytic activity">
    <reaction evidence="10">
        <text>L-tyrosyl-[protein] + ATP = O-phospho-L-tyrosyl-[protein] + ADP + H(+)</text>
        <dbReference type="Rhea" id="RHEA:10596"/>
        <dbReference type="Rhea" id="RHEA-COMP:10136"/>
        <dbReference type="Rhea" id="RHEA-COMP:20101"/>
        <dbReference type="ChEBI" id="CHEBI:15378"/>
        <dbReference type="ChEBI" id="CHEBI:30616"/>
        <dbReference type="ChEBI" id="CHEBI:46858"/>
        <dbReference type="ChEBI" id="CHEBI:61978"/>
        <dbReference type="ChEBI" id="CHEBI:456216"/>
        <dbReference type="EC" id="2.7.12.1"/>
    </reaction>
</comment>
<dbReference type="Proteomes" id="UP001417504">
    <property type="component" value="Unassembled WGS sequence"/>
</dbReference>
<dbReference type="PANTHER" id="PTHR45646">
    <property type="entry name" value="SERINE/THREONINE-PROTEIN KINASE DOA-RELATED"/>
    <property type="match status" value="1"/>
</dbReference>
<evidence type="ECO:0000256" key="9">
    <source>
        <dbReference type="ARBA" id="ARBA00049308"/>
    </source>
</evidence>
<evidence type="ECO:0000313" key="13">
    <source>
        <dbReference type="EMBL" id="KAK9102619.1"/>
    </source>
</evidence>
<dbReference type="CDD" id="cd14134">
    <property type="entry name" value="PKc_CLK"/>
    <property type="match status" value="1"/>
</dbReference>
<feature type="compositionally biased region" description="Basic residues" evidence="11">
    <location>
        <begin position="1"/>
        <end position="11"/>
    </location>
</feature>
<sequence>MEGPRTRKRARLAWDVPSTPPEAAPRSLLDVAKEHSAARAPSPPLRVDDREGHYVFNVGENLTPRLEFIRCDRNVNINDKILSKMGEGTFCRVLECWDRQSLELVAIKVIRSAQRYSDAAKHEIDVLRHLARNDNSGLRCVRMLNWFDYRNHTCIVFEKLGPSLFDFLRRNNYYPFPVDLVREIGRQLLESVAYMHDLHLIHTDLKPENILLVSSENIKLPEKRNSRDRMKLRSVPKSSAIKLIDFGSSVFDNLGHRCIVSTRHYRAPEVILGLGWSYPCDVWSVGCILIELCTGKTLFQTHENLEHLAMMESILGPIPEQMVRKANYGAEKYIRKGARGARLNWPEGAVSSESIRVVRELGRLKGTVDMYVSSSRTEFTDLLYSLLKYDPAERITAQQALRHPFFRNSSHE</sequence>
<dbReference type="SMART" id="SM00220">
    <property type="entry name" value="S_TKc"/>
    <property type="match status" value="1"/>
</dbReference>
<reference evidence="13 14" key="1">
    <citation type="submission" date="2024-01" db="EMBL/GenBank/DDBJ databases">
        <title>Genome assemblies of Stephania.</title>
        <authorList>
            <person name="Yang L."/>
        </authorList>
    </citation>
    <scope>NUCLEOTIDE SEQUENCE [LARGE SCALE GENOMIC DNA]</scope>
    <source>
        <strain evidence="13">QJT</strain>
        <tissue evidence="13">Leaf</tissue>
    </source>
</reference>
<organism evidence="13 14">
    <name type="scientific">Stephania japonica</name>
    <dbReference type="NCBI Taxonomy" id="461633"/>
    <lineage>
        <taxon>Eukaryota</taxon>
        <taxon>Viridiplantae</taxon>
        <taxon>Streptophyta</taxon>
        <taxon>Embryophyta</taxon>
        <taxon>Tracheophyta</taxon>
        <taxon>Spermatophyta</taxon>
        <taxon>Magnoliopsida</taxon>
        <taxon>Ranunculales</taxon>
        <taxon>Menispermaceae</taxon>
        <taxon>Menispermoideae</taxon>
        <taxon>Cissampelideae</taxon>
        <taxon>Stephania</taxon>
    </lineage>
</organism>
<dbReference type="InterPro" id="IPR008271">
    <property type="entry name" value="Ser/Thr_kinase_AS"/>
</dbReference>
<dbReference type="PANTHER" id="PTHR45646:SF11">
    <property type="entry name" value="SERINE_THREONINE-PROTEIN KINASE DOA"/>
    <property type="match status" value="1"/>
</dbReference>
<dbReference type="AlphaFoldDB" id="A0AAP0F0B2"/>
<dbReference type="Gene3D" id="1.10.510.10">
    <property type="entry name" value="Transferase(Phosphotransferase) domain 1"/>
    <property type="match status" value="1"/>
</dbReference>
<keyword evidence="2" id="KW-0723">Serine/threonine-protein kinase</keyword>
<evidence type="ECO:0000259" key="12">
    <source>
        <dbReference type="PROSITE" id="PS50011"/>
    </source>
</evidence>
<dbReference type="GO" id="GO:0004674">
    <property type="term" value="F:protein serine/threonine kinase activity"/>
    <property type="evidence" value="ECO:0007669"/>
    <property type="project" value="UniProtKB-KW"/>
</dbReference>
<dbReference type="Pfam" id="PF00069">
    <property type="entry name" value="Pkinase"/>
    <property type="match status" value="1"/>
</dbReference>
<feature type="domain" description="Protein kinase" evidence="12">
    <location>
        <begin position="79"/>
        <end position="406"/>
    </location>
</feature>
<keyword evidence="4" id="KW-0547">Nucleotide-binding</keyword>
<dbReference type="EMBL" id="JBBNAE010000008">
    <property type="protein sequence ID" value="KAK9102619.1"/>
    <property type="molecule type" value="Genomic_DNA"/>
</dbReference>
<evidence type="ECO:0000313" key="14">
    <source>
        <dbReference type="Proteomes" id="UP001417504"/>
    </source>
</evidence>
<comment type="catalytic activity">
    <reaction evidence="9">
        <text>L-threonyl-[protein] + ATP = O-phospho-L-threonyl-[protein] + ADP + H(+)</text>
        <dbReference type="Rhea" id="RHEA:46608"/>
        <dbReference type="Rhea" id="RHEA-COMP:11060"/>
        <dbReference type="Rhea" id="RHEA-COMP:11605"/>
        <dbReference type="ChEBI" id="CHEBI:15378"/>
        <dbReference type="ChEBI" id="CHEBI:30013"/>
        <dbReference type="ChEBI" id="CHEBI:30616"/>
        <dbReference type="ChEBI" id="CHEBI:61977"/>
        <dbReference type="ChEBI" id="CHEBI:456216"/>
        <dbReference type="EC" id="2.7.12.1"/>
    </reaction>
</comment>
<evidence type="ECO:0000256" key="11">
    <source>
        <dbReference type="SAM" id="MobiDB-lite"/>
    </source>
</evidence>
<dbReference type="Gene3D" id="3.30.200.20">
    <property type="entry name" value="Phosphorylase Kinase, domain 1"/>
    <property type="match status" value="1"/>
</dbReference>
<dbReference type="PROSITE" id="PS00108">
    <property type="entry name" value="PROTEIN_KINASE_ST"/>
    <property type="match status" value="1"/>
</dbReference>
<dbReference type="GO" id="GO:0005524">
    <property type="term" value="F:ATP binding"/>
    <property type="evidence" value="ECO:0007669"/>
    <property type="project" value="UniProtKB-KW"/>
</dbReference>
<dbReference type="GO" id="GO:0004712">
    <property type="term" value="F:protein serine/threonine/tyrosine kinase activity"/>
    <property type="evidence" value="ECO:0007669"/>
    <property type="project" value="UniProtKB-EC"/>
</dbReference>
<dbReference type="EC" id="2.7.12.1" evidence="1"/>